<accession>A0AAD5PB94</accession>
<dbReference type="AlphaFoldDB" id="A0AAD5PB94"/>
<organism evidence="2 3">
    <name type="scientific">Phascolomyces articulosus</name>
    <dbReference type="NCBI Taxonomy" id="60185"/>
    <lineage>
        <taxon>Eukaryota</taxon>
        <taxon>Fungi</taxon>
        <taxon>Fungi incertae sedis</taxon>
        <taxon>Mucoromycota</taxon>
        <taxon>Mucoromycotina</taxon>
        <taxon>Mucoromycetes</taxon>
        <taxon>Mucorales</taxon>
        <taxon>Lichtheimiaceae</taxon>
        <taxon>Phascolomyces</taxon>
    </lineage>
</organism>
<name>A0AAD5PB94_9FUNG</name>
<evidence type="ECO:0000256" key="1">
    <source>
        <dbReference type="SAM" id="MobiDB-lite"/>
    </source>
</evidence>
<evidence type="ECO:0000313" key="3">
    <source>
        <dbReference type="Proteomes" id="UP001209540"/>
    </source>
</evidence>
<feature type="compositionally biased region" description="Low complexity" evidence="1">
    <location>
        <begin position="165"/>
        <end position="184"/>
    </location>
</feature>
<dbReference type="EMBL" id="JAIXMP010000031">
    <property type="protein sequence ID" value="KAI9250907.1"/>
    <property type="molecule type" value="Genomic_DNA"/>
</dbReference>
<dbReference type="Proteomes" id="UP001209540">
    <property type="component" value="Unassembled WGS sequence"/>
</dbReference>
<proteinExistence type="predicted"/>
<reference evidence="2" key="1">
    <citation type="journal article" date="2022" name="IScience">
        <title>Evolution of zygomycete secretomes and the origins of terrestrial fungal ecologies.</title>
        <authorList>
            <person name="Chang Y."/>
            <person name="Wang Y."/>
            <person name="Mondo S."/>
            <person name="Ahrendt S."/>
            <person name="Andreopoulos W."/>
            <person name="Barry K."/>
            <person name="Beard J."/>
            <person name="Benny G.L."/>
            <person name="Blankenship S."/>
            <person name="Bonito G."/>
            <person name="Cuomo C."/>
            <person name="Desiro A."/>
            <person name="Gervers K.A."/>
            <person name="Hundley H."/>
            <person name="Kuo A."/>
            <person name="LaButti K."/>
            <person name="Lang B.F."/>
            <person name="Lipzen A."/>
            <person name="O'Donnell K."/>
            <person name="Pangilinan J."/>
            <person name="Reynolds N."/>
            <person name="Sandor L."/>
            <person name="Smith M.E."/>
            <person name="Tsang A."/>
            <person name="Grigoriev I.V."/>
            <person name="Stajich J.E."/>
            <person name="Spatafora J.W."/>
        </authorList>
    </citation>
    <scope>NUCLEOTIDE SEQUENCE</scope>
    <source>
        <strain evidence="2">RSA 2281</strain>
    </source>
</reference>
<comment type="caution">
    <text evidence="2">The sequence shown here is derived from an EMBL/GenBank/DDBJ whole genome shotgun (WGS) entry which is preliminary data.</text>
</comment>
<feature type="region of interest" description="Disordered" evidence="1">
    <location>
        <begin position="156"/>
        <end position="184"/>
    </location>
</feature>
<evidence type="ECO:0000313" key="2">
    <source>
        <dbReference type="EMBL" id="KAI9250907.1"/>
    </source>
</evidence>
<protein>
    <submittedName>
        <fullName evidence="2">Uncharacterized protein</fullName>
    </submittedName>
</protein>
<gene>
    <name evidence="2" type="ORF">BDA99DRAFT_541555</name>
</gene>
<reference evidence="2" key="2">
    <citation type="submission" date="2023-02" db="EMBL/GenBank/DDBJ databases">
        <authorList>
            <consortium name="DOE Joint Genome Institute"/>
            <person name="Mondo S.J."/>
            <person name="Chang Y."/>
            <person name="Wang Y."/>
            <person name="Ahrendt S."/>
            <person name="Andreopoulos W."/>
            <person name="Barry K."/>
            <person name="Beard J."/>
            <person name="Benny G.L."/>
            <person name="Blankenship S."/>
            <person name="Bonito G."/>
            <person name="Cuomo C."/>
            <person name="Desiro A."/>
            <person name="Gervers K.A."/>
            <person name="Hundley H."/>
            <person name="Kuo A."/>
            <person name="LaButti K."/>
            <person name="Lang B.F."/>
            <person name="Lipzen A."/>
            <person name="O'Donnell K."/>
            <person name="Pangilinan J."/>
            <person name="Reynolds N."/>
            <person name="Sandor L."/>
            <person name="Smith M.W."/>
            <person name="Tsang A."/>
            <person name="Grigoriev I.V."/>
            <person name="Stajich J.E."/>
            <person name="Spatafora J.W."/>
        </authorList>
    </citation>
    <scope>NUCLEOTIDE SEQUENCE</scope>
    <source>
        <strain evidence="2">RSA 2281</strain>
    </source>
</reference>
<keyword evidence="3" id="KW-1185">Reference proteome</keyword>
<sequence>MSLFYCWILRKKISQLPTPEYFLNSYPFVQTLVTCGLIYSNYIYLDNRVYQALRRLPRLKNLRIYMIYNPSETESDNENKLSVVVLLKISDEYSMLGECIDIPRLFRLFEGHQFCDRPFIVHIKSWITINGGRKLSPYLTPVYLVRNNSRVKCLDKDHKSDSDNDSVTNKSCNSSNSGSSRSRSSYRDVSCIVSNRFAFCKECGYKHGQQTGYDVNGV</sequence>